<sequence>MTPCSQPTSKQTLSNLRALGPLWVGVDGFAGILLGNVVASAAVGLAQLVAVHVVARVLRRPISAVSETLRAPTMTIASVFALYQGSFYAAAQMIVLPDMSVVERVCGGFAFAAFVVMPLAAVEGSRRLLVRGCIAYEYKRSLYYARLYRGAVPKLLLPHSRIEPPWVRRCYSVLVSSYCVDHVLLPALPLMIPFLITLLSLWQPLEQAGCSAFLAIALTLHVAVIAWVVYVSPFRFVHGTPLFVASTSLNAVLLLLMVVSLSQPEVLPRNAVFGITVAQLAVCALRMALMLCGLALESRLENIPTHRLWATGVSGSTTGTLRIGNGPLGGLDDLVGAMYEGFCSHDNAFPAYSPIAETSRWSTLPINALQHISQGDGEHLPLELASDYVEMVQRNTDDFAGEELSAALNGLSAIDEELRLRDELRLYVR</sequence>
<evidence type="ECO:0000313" key="3">
    <source>
        <dbReference type="Proteomes" id="UP000051952"/>
    </source>
</evidence>
<feature type="transmembrane region" description="Helical" evidence="1">
    <location>
        <begin position="273"/>
        <end position="296"/>
    </location>
</feature>
<dbReference type="EMBL" id="CYKH01000513">
    <property type="protein sequence ID" value="CUG03856.1"/>
    <property type="molecule type" value="Genomic_DNA"/>
</dbReference>
<dbReference type="Proteomes" id="UP000051952">
    <property type="component" value="Unassembled WGS sequence"/>
</dbReference>
<dbReference type="AlphaFoldDB" id="A0A0S4IW45"/>
<keyword evidence="1 2" id="KW-0812">Transmembrane</keyword>
<keyword evidence="1" id="KW-0472">Membrane</keyword>
<feature type="transmembrane region" description="Helical" evidence="1">
    <location>
        <begin position="101"/>
        <end position="122"/>
    </location>
</feature>
<protein>
    <submittedName>
        <fullName evidence="2">Transmembrane protein, putative</fullName>
    </submittedName>
</protein>
<keyword evidence="1" id="KW-1133">Transmembrane helix</keyword>
<evidence type="ECO:0000256" key="1">
    <source>
        <dbReference type="SAM" id="Phobius"/>
    </source>
</evidence>
<feature type="transmembrane region" description="Helical" evidence="1">
    <location>
        <begin position="183"/>
        <end position="205"/>
    </location>
</feature>
<name>A0A0S4IW45_BODSA</name>
<dbReference type="VEuPathDB" id="TriTrypDB:BSAL_70285"/>
<keyword evidence="3" id="KW-1185">Reference proteome</keyword>
<proteinExistence type="predicted"/>
<feature type="transmembrane region" description="Helical" evidence="1">
    <location>
        <begin position="29"/>
        <end position="55"/>
    </location>
</feature>
<reference evidence="3" key="1">
    <citation type="submission" date="2015-09" db="EMBL/GenBank/DDBJ databases">
        <authorList>
            <consortium name="Pathogen Informatics"/>
        </authorList>
    </citation>
    <scope>NUCLEOTIDE SEQUENCE [LARGE SCALE GENOMIC DNA]</scope>
    <source>
        <strain evidence="3">Lake Konstanz</strain>
    </source>
</reference>
<feature type="transmembrane region" description="Helical" evidence="1">
    <location>
        <begin position="211"/>
        <end position="230"/>
    </location>
</feature>
<accession>A0A0S4IW45</accession>
<evidence type="ECO:0000313" key="2">
    <source>
        <dbReference type="EMBL" id="CUG03856.1"/>
    </source>
</evidence>
<organism evidence="2 3">
    <name type="scientific">Bodo saltans</name>
    <name type="common">Flagellated protozoan</name>
    <dbReference type="NCBI Taxonomy" id="75058"/>
    <lineage>
        <taxon>Eukaryota</taxon>
        <taxon>Discoba</taxon>
        <taxon>Euglenozoa</taxon>
        <taxon>Kinetoplastea</taxon>
        <taxon>Metakinetoplastina</taxon>
        <taxon>Eubodonida</taxon>
        <taxon>Bodonidae</taxon>
        <taxon>Bodo</taxon>
    </lineage>
</organism>
<feature type="transmembrane region" description="Helical" evidence="1">
    <location>
        <begin position="242"/>
        <end position="261"/>
    </location>
</feature>
<gene>
    <name evidence="2" type="ORF">BSAL_70285</name>
</gene>